<keyword evidence="2" id="KW-0472">Membrane</keyword>
<proteinExistence type="predicted"/>
<keyword evidence="2" id="KW-1133">Transmembrane helix</keyword>
<comment type="caution">
    <text evidence="3">The sequence shown here is derived from an EMBL/GenBank/DDBJ whole genome shotgun (WGS) entry which is preliminary data.</text>
</comment>
<accession>A0A4R8UVD5</accession>
<evidence type="ECO:0000256" key="2">
    <source>
        <dbReference type="SAM" id="Phobius"/>
    </source>
</evidence>
<evidence type="ECO:0000313" key="4">
    <source>
        <dbReference type="Proteomes" id="UP000298173"/>
    </source>
</evidence>
<feature type="region of interest" description="Disordered" evidence="1">
    <location>
        <begin position="70"/>
        <end position="100"/>
    </location>
</feature>
<keyword evidence="2" id="KW-0812">Transmembrane</keyword>
<dbReference type="EMBL" id="SOEY01000026">
    <property type="protein sequence ID" value="TFB71572.1"/>
    <property type="molecule type" value="Genomic_DNA"/>
</dbReference>
<dbReference type="Pfam" id="PF11666">
    <property type="entry name" value="DUF2933"/>
    <property type="match status" value="1"/>
</dbReference>
<sequence>MTQHDHGNAGMAGSRSGRNGFPLYGWVIIVLAVLGLVLYAITEHWAHLPTALPYIGIVLVAGMHLFGHRGHQHGSAPSAQHTEDQHGSAPSAQQTEEEKP</sequence>
<keyword evidence="4" id="KW-1185">Reference proteome</keyword>
<dbReference type="RefSeq" id="WP_134503638.1">
    <property type="nucleotide sequence ID" value="NZ_SOEY01000026.1"/>
</dbReference>
<dbReference type="OrthoDB" id="5298481at2"/>
<protein>
    <submittedName>
        <fullName evidence="3">DUF2933 domain-containing protein</fullName>
    </submittedName>
</protein>
<evidence type="ECO:0000313" key="3">
    <source>
        <dbReference type="EMBL" id="TFB71572.1"/>
    </source>
</evidence>
<gene>
    <name evidence="3" type="ORF">E3O06_12070</name>
</gene>
<feature type="transmembrane region" description="Helical" evidence="2">
    <location>
        <begin position="21"/>
        <end position="41"/>
    </location>
</feature>
<reference evidence="3 4" key="1">
    <citation type="submission" date="2019-03" db="EMBL/GenBank/DDBJ databases">
        <title>Genomics of glacier-inhabiting Cryobacterium strains.</title>
        <authorList>
            <person name="Liu Q."/>
            <person name="Xin Y.-H."/>
        </authorList>
    </citation>
    <scope>NUCLEOTIDE SEQUENCE [LARGE SCALE GENOMIC DNA]</scope>
    <source>
        <strain evidence="3 4">HLT2-23</strain>
    </source>
</reference>
<feature type="transmembrane region" description="Helical" evidence="2">
    <location>
        <begin position="47"/>
        <end position="66"/>
    </location>
</feature>
<name>A0A4R8UVD5_9MICO</name>
<dbReference type="AlphaFoldDB" id="A0A4R8UVD5"/>
<organism evidence="3 4">
    <name type="scientific">Cryobacterium glaciale</name>
    <dbReference type="NCBI Taxonomy" id="1259145"/>
    <lineage>
        <taxon>Bacteria</taxon>
        <taxon>Bacillati</taxon>
        <taxon>Actinomycetota</taxon>
        <taxon>Actinomycetes</taxon>
        <taxon>Micrococcales</taxon>
        <taxon>Microbacteriaceae</taxon>
        <taxon>Cryobacterium</taxon>
    </lineage>
</organism>
<evidence type="ECO:0000256" key="1">
    <source>
        <dbReference type="SAM" id="MobiDB-lite"/>
    </source>
</evidence>
<dbReference type="Proteomes" id="UP000298173">
    <property type="component" value="Unassembled WGS sequence"/>
</dbReference>
<dbReference type="InterPro" id="IPR021682">
    <property type="entry name" value="DUF2933"/>
</dbReference>